<organism evidence="5 6">
    <name type="scientific">Epilithonimonas bovis DSM 19482</name>
    <dbReference type="NCBI Taxonomy" id="1121284"/>
    <lineage>
        <taxon>Bacteria</taxon>
        <taxon>Pseudomonadati</taxon>
        <taxon>Bacteroidota</taxon>
        <taxon>Flavobacteriia</taxon>
        <taxon>Flavobacteriales</taxon>
        <taxon>Weeksellaceae</taxon>
        <taxon>Chryseobacterium group</taxon>
        <taxon>Epilithonimonas</taxon>
    </lineage>
</organism>
<reference evidence="6" key="1">
    <citation type="submission" date="2016-10" db="EMBL/GenBank/DDBJ databases">
        <authorList>
            <person name="Varghese N."/>
            <person name="Submissions S."/>
        </authorList>
    </citation>
    <scope>NUCLEOTIDE SEQUENCE [LARGE SCALE GENOMIC DNA]</scope>
    <source>
        <strain evidence="6">DSM 19482</strain>
    </source>
</reference>
<evidence type="ECO:0000256" key="4">
    <source>
        <dbReference type="RuleBase" id="RU003946"/>
    </source>
</evidence>
<dbReference type="AlphaFoldDB" id="A0A1U7Q0B6"/>
<dbReference type="InterPro" id="IPR017850">
    <property type="entry name" value="Alkaline_phosphatase_core_sf"/>
</dbReference>
<dbReference type="GO" id="GO:0004035">
    <property type="term" value="F:alkaline phosphatase activity"/>
    <property type="evidence" value="ECO:0007669"/>
    <property type="project" value="TreeGrafter"/>
</dbReference>
<evidence type="ECO:0000256" key="1">
    <source>
        <dbReference type="ARBA" id="ARBA00022553"/>
    </source>
</evidence>
<keyword evidence="1" id="KW-0597">Phosphoprotein</keyword>
<dbReference type="PRINTS" id="PR00113">
    <property type="entry name" value="ALKPHPHTASE"/>
</dbReference>
<dbReference type="RefSeq" id="WP_076783975.1">
    <property type="nucleotide sequence ID" value="NZ_FTPU01000033.1"/>
</dbReference>
<keyword evidence="3" id="KW-0460">Magnesium</keyword>
<proteinExistence type="inferred from homology"/>
<dbReference type="SUPFAM" id="SSF53649">
    <property type="entry name" value="Alkaline phosphatase-like"/>
    <property type="match status" value="2"/>
</dbReference>
<sequence length="504" mass="55479">MDRRKFIKGSALMTGLLSISPMDLLASGQTEESKKGQAKNIIFMISDGMSSGTLSMANLYSRNILGRNTCWMNLYLENRVARALMDTASASSIVTDSAAASSAFGGGVRVKNGVLNVGANGERHMPIWQKFKNKGKKAGCVTTVTITHATPAGFCINSEKRNAEPEIAEMYAEIGFDVMMGGGDEFFNPEKRTDKKDLYAVYKQKGYQVLKTRADLSNIDRNKKILGVYNTGALPFAVDRAGREELQSTPSLADMTSAIDRNKKILGVYNTGALPFDVDRAGREELQSTPSLADMTSAAINHLKDHPDGFVLQVEGGKVDWAAHANDISALIHDQLAFDEAVKTAVDFAEKDGNTLVVITTDHGNANPGTIYGAEATANFDSIAHYKFTNEYILNSIHANHNLQQIKDWIFETNRFRLTDEEAKHLLGFYQGLEKEDGLYNYKKLPFKLYSDIQKKHNSVGWISMDHSGDYVELTMYGPGSNLLKPFVKNTDLHNLMLLATGLA</sequence>
<name>A0A1U7Q0B6_9FLAO</name>
<feature type="active site" description="Phosphoserine intermediate" evidence="2">
    <location>
        <position position="97"/>
    </location>
</feature>
<dbReference type="CDD" id="cd16012">
    <property type="entry name" value="ALP"/>
    <property type="match status" value="1"/>
</dbReference>
<protein>
    <submittedName>
        <fullName evidence="5">Alkaline phosphatase</fullName>
    </submittedName>
</protein>
<feature type="binding site" evidence="3">
    <location>
        <position position="320"/>
    </location>
    <ligand>
        <name>Zn(2+)</name>
        <dbReference type="ChEBI" id="CHEBI:29105"/>
        <label>2</label>
    </ligand>
</feature>
<feature type="binding site" evidence="3">
    <location>
        <position position="47"/>
    </location>
    <ligand>
        <name>Mg(2+)</name>
        <dbReference type="ChEBI" id="CHEBI:18420"/>
    </ligand>
</feature>
<dbReference type="OrthoDB" id="9794455at2"/>
<dbReference type="PANTHER" id="PTHR11596:SF5">
    <property type="entry name" value="ALKALINE PHOSPHATASE"/>
    <property type="match status" value="1"/>
</dbReference>
<comment type="cofactor">
    <cofactor evidence="3">
        <name>Mg(2+)</name>
        <dbReference type="ChEBI" id="CHEBI:18420"/>
    </cofactor>
    <text evidence="3">Binds 1 Mg(2+) ion.</text>
</comment>
<dbReference type="EMBL" id="FTPU01000033">
    <property type="protein sequence ID" value="SIT97853.1"/>
    <property type="molecule type" value="Genomic_DNA"/>
</dbReference>
<dbReference type="Proteomes" id="UP000187261">
    <property type="component" value="Unassembled WGS sequence"/>
</dbReference>
<evidence type="ECO:0000256" key="3">
    <source>
        <dbReference type="PIRSR" id="PIRSR601952-2"/>
    </source>
</evidence>
<gene>
    <name evidence="5" type="ORF">SAMN05660493_02581</name>
</gene>
<dbReference type="PANTHER" id="PTHR11596">
    <property type="entry name" value="ALKALINE PHOSPHATASE"/>
    <property type="match status" value="1"/>
</dbReference>
<feature type="binding site" evidence="3">
    <location>
        <position position="363"/>
    </location>
    <ligand>
        <name>Zn(2+)</name>
        <dbReference type="ChEBI" id="CHEBI:29105"/>
        <label>2</label>
    </ligand>
</feature>
<feature type="binding site" evidence="3">
    <location>
        <position position="315"/>
    </location>
    <ligand>
        <name>Mg(2+)</name>
        <dbReference type="ChEBI" id="CHEBI:18420"/>
    </ligand>
</feature>
<feature type="binding site" evidence="3">
    <location>
        <position position="47"/>
    </location>
    <ligand>
        <name>Zn(2+)</name>
        <dbReference type="ChEBI" id="CHEBI:29105"/>
        <label>2</label>
    </ligand>
</feature>
<dbReference type="GO" id="GO:0046872">
    <property type="term" value="F:metal ion binding"/>
    <property type="evidence" value="ECO:0007669"/>
    <property type="project" value="UniProtKB-KW"/>
</dbReference>
<feature type="binding site" evidence="3">
    <location>
        <position position="150"/>
    </location>
    <ligand>
        <name>Mg(2+)</name>
        <dbReference type="ChEBI" id="CHEBI:18420"/>
    </ligand>
</feature>
<feature type="binding site" evidence="3">
    <location>
        <position position="362"/>
    </location>
    <ligand>
        <name>Zn(2+)</name>
        <dbReference type="ChEBI" id="CHEBI:29105"/>
        <label>2</label>
    </ligand>
</feature>
<accession>A0A1U7Q0B6</accession>
<feature type="binding site" evidence="3">
    <location>
        <position position="467"/>
    </location>
    <ligand>
        <name>Zn(2+)</name>
        <dbReference type="ChEBI" id="CHEBI:29105"/>
        <label>2</label>
    </ligand>
</feature>
<dbReference type="Gene3D" id="3.40.720.10">
    <property type="entry name" value="Alkaline Phosphatase, subunit A"/>
    <property type="match status" value="2"/>
</dbReference>
<dbReference type="Pfam" id="PF00245">
    <property type="entry name" value="Alk_phosphatase"/>
    <property type="match status" value="2"/>
</dbReference>
<evidence type="ECO:0000313" key="6">
    <source>
        <dbReference type="Proteomes" id="UP000187261"/>
    </source>
</evidence>
<comment type="similarity">
    <text evidence="4">Belongs to the alkaline phosphatase family.</text>
</comment>
<keyword evidence="3" id="KW-0862">Zinc</keyword>
<dbReference type="STRING" id="1121284.SAMN05660493_02581"/>
<dbReference type="SMART" id="SM00098">
    <property type="entry name" value="alkPPc"/>
    <property type="match status" value="1"/>
</dbReference>
<feature type="binding site" evidence="3">
    <location>
        <position position="148"/>
    </location>
    <ligand>
        <name>Mg(2+)</name>
        <dbReference type="ChEBI" id="CHEBI:18420"/>
    </ligand>
</feature>
<evidence type="ECO:0000313" key="5">
    <source>
        <dbReference type="EMBL" id="SIT97853.1"/>
    </source>
</evidence>
<comment type="cofactor">
    <cofactor evidence="3">
        <name>Zn(2+)</name>
        <dbReference type="ChEBI" id="CHEBI:29105"/>
    </cofactor>
    <text evidence="3">Binds 2 Zn(2+) ions.</text>
</comment>
<evidence type="ECO:0000256" key="2">
    <source>
        <dbReference type="PIRSR" id="PIRSR601952-1"/>
    </source>
</evidence>
<dbReference type="InterPro" id="IPR001952">
    <property type="entry name" value="Alkaline_phosphatase"/>
</dbReference>
<keyword evidence="6" id="KW-1185">Reference proteome</keyword>
<keyword evidence="3" id="KW-0479">Metal-binding</keyword>
<feature type="binding site" evidence="3">
    <location>
        <position position="324"/>
    </location>
    <ligand>
        <name>Zn(2+)</name>
        <dbReference type="ChEBI" id="CHEBI:29105"/>
        <label>2</label>
    </ligand>
</feature>